<name>A0A0A9B7Z5_ARUDO</name>
<proteinExistence type="predicted"/>
<reference evidence="1" key="2">
    <citation type="journal article" date="2015" name="Data Brief">
        <title>Shoot transcriptome of the giant reed, Arundo donax.</title>
        <authorList>
            <person name="Barrero R.A."/>
            <person name="Guerrero F.D."/>
            <person name="Moolhuijzen P."/>
            <person name="Goolsby J.A."/>
            <person name="Tidwell J."/>
            <person name="Bellgard S.E."/>
            <person name="Bellgard M.I."/>
        </authorList>
    </citation>
    <scope>NUCLEOTIDE SEQUENCE</scope>
    <source>
        <tissue evidence="1">Shoot tissue taken approximately 20 cm above the soil surface</tissue>
    </source>
</reference>
<accession>A0A0A9B7Z5</accession>
<dbReference type="EMBL" id="GBRH01239607">
    <property type="protein sequence ID" value="JAD58288.1"/>
    <property type="molecule type" value="Transcribed_RNA"/>
</dbReference>
<protein>
    <submittedName>
        <fullName evidence="1">Uncharacterized protein</fullName>
    </submittedName>
</protein>
<sequence length="52" mass="5222">MPYVHISGFPVWAPCPLQTVSCSAGTPARSGFQQLGFGGIGGSGCEQLPLGG</sequence>
<dbReference type="AlphaFoldDB" id="A0A0A9B7Z5"/>
<organism evidence="1">
    <name type="scientific">Arundo donax</name>
    <name type="common">Giant reed</name>
    <name type="synonym">Donax arundinaceus</name>
    <dbReference type="NCBI Taxonomy" id="35708"/>
    <lineage>
        <taxon>Eukaryota</taxon>
        <taxon>Viridiplantae</taxon>
        <taxon>Streptophyta</taxon>
        <taxon>Embryophyta</taxon>
        <taxon>Tracheophyta</taxon>
        <taxon>Spermatophyta</taxon>
        <taxon>Magnoliopsida</taxon>
        <taxon>Liliopsida</taxon>
        <taxon>Poales</taxon>
        <taxon>Poaceae</taxon>
        <taxon>PACMAD clade</taxon>
        <taxon>Arundinoideae</taxon>
        <taxon>Arundineae</taxon>
        <taxon>Arundo</taxon>
    </lineage>
</organism>
<reference evidence="1" key="1">
    <citation type="submission" date="2014-09" db="EMBL/GenBank/DDBJ databases">
        <authorList>
            <person name="Magalhaes I.L.F."/>
            <person name="Oliveira U."/>
            <person name="Santos F.R."/>
            <person name="Vidigal T.H.D.A."/>
            <person name="Brescovit A.D."/>
            <person name="Santos A.J."/>
        </authorList>
    </citation>
    <scope>NUCLEOTIDE SEQUENCE</scope>
    <source>
        <tissue evidence="1">Shoot tissue taken approximately 20 cm above the soil surface</tissue>
    </source>
</reference>
<evidence type="ECO:0000313" key="1">
    <source>
        <dbReference type="EMBL" id="JAD58288.1"/>
    </source>
</evidence>